<keyword evidence="3" id="KW-0436">Ligase</keyword>
<evidence type="ECO:0000256" key="4">
    <source>
        <dbReference type="ARBA" id="ARBA00022741"/>
    </source>
</evidence>
<dbReference type="GO" id="GO:0005930">
    <property type="term" value="C:axoneme"/>
    <property type="evidence" value="ECO:0007669"/>
    <property type="project" value="TreeGrafter"/>
</dbReference>
<evidence type="ECO:0000256" key="6">
    <source>
        <dbReference type="ARBA" id="ARBA00023212"/>
    </source>
</evidence>
<dbReference type="GO" id="GO:0070736">
    <property type="term" value="F:protein-glycine ligase activity, initiating"/>
    <property type="evidence" value="ECO:0007669"/>
    <property type="project" value="TreeGrafter"/>
</dbReference>
<evidence type="ECO:0000256" key="5">
    <source>
        <dbReference type="ARBA" id="ARBA00022840"/>
    </source>
</evidence>
<dbReference type="GO" id="GO:0015630">
    <property type="term" value="C:microtubule cytoskeleton"/>
    <property type="evidence" value="ECO:0007669"/>
    <property type="project" value="TreeGrafter"/>
</dbReference>
<dbReference type="Gene3D" id="3.30.470.20">
    <property type="entry name" value="ATP-grasp fold, B domain"/>
    <property type="match status" value="1"/>
</dbReference>
<dbReference type="GO" id="GO:0003341">
    <property type="term" value="P:cilium movement"/>
    <property type="evidence" value="ECO:0007669"/>
    <property type="project" value="TreeGrafter"/>
</dbReference>
<evidence type="ECO:0008006" key="9">
    <source>
        <dbReference type="Google" id="ProtNLM"/>
    </source>
</evidence>
<evidence type="ECO:0000256" key="3">
    <source>
        <dbReference type="ARBA" id="ARBA00022598"/>
    </source>
</evidence>
<keyword evidence="5" id="KW-0067">ATP-binding</keyword>
<proteinExistence type="predicted"/>
<dbReference type="EMBL" id="JANEYG010000013">
    <property type="protein sequence ID" value="KAJ8920803.1"/>
    <property type="molecule type" value="Genomic_DNA"/>
</dbReference>
<dbReference type="AlphaFoldDB" id="A0AAV8W2T8"/>
<evidence type="ECO:0000256" key="1">
    <source>
        <dbReference type="ARBA" id="ARBA00004245"/>
    </source>
</evidence>
<dbReference type="InterPro" id="IPR004344">
    <property type="entry name" value="TTL/TTLL_fam"/>
</dbReference>
<comment type="caution">
    <text evidence="7">The sequence shown here is derived from an EMBL/GenBank/DDBJ whole genome shotgun (WGS) entry which is preliminary data.</text>
</comment>
<accession>A0AAV8W2T8</accession>
<comment type="subcellular location">
    <subcellularLocation>
        <location evidence="1">Cytoplasm</location>
        <location evidence="1">Cytoskeleton</location>
    </subcellularLocation>
</comment>
<name>A0AAV8W2T8_9CUCU</name>
<dbReference type="PANTHER" id="PTHR45870">
    <property type="entry name" value="TUBULIN MONOGLYCYLASE TTLL3"/>
    <property type="match status" value="1"/>
</dbReference>
<organism evidence="7 8">
    <name type="scientific">Exocentrus adspersus</name>
    <dbReference type="NCBI Taxonomy" id="1586481"/>
    <lineage>
        <taxon>Eukaryota</taxon>
        <taxon>Metazoa</taxon>
        <taxon>Ecdysozoa</taxon>
        <taxon>Arthropoda</taxon>
        <taxon>Hexapoda</taxon>
        <taxon>Insecta</taxon>
        <taxon>Pterygota</taxon>
        <taxon>Neoptera</taxon>
        <taxon>Endopterygota</taxon>
        <taxon>Coleoptera</taxon>
        <taxon>Polyphaga</taxon>
        <taxon>Cucujiformia</taxon>
        <taxon>Chrysomeloidea</taxon>
        <taxon>Cerambycidae</taxon>
        <taxon>Lamiinae</taxon>
        <taxon>Acanthocinini</taxon>
        <taxon>Exocentrus</taxon>
    </lineage>
</organism>
<evidence type="ECO:0000313" key="8">
    <source>
        <dbReference type="Proteomes" id="UP001159042"/>
    </source>
</evidence>
<dbReference type="PROSITE" id="PS51221">
    <property type="entry name" value="TTL"/>
    <property type="match status" value="1"/>
</dbReference>
<dbReference type="Proteomes" id="UP001159042">
    <property type="component" value="Unassembled WGS sequence"/>
</dbReference>
<dbReference type="FunFam" id="3.30.470.20:FF:000032">
    <property type="entry name" value="tubulin monoglycylase TTLL3 isoform X2"/>
    <property type="match status" value="1"/>
</dbReference>
<dbReference type="Pfam" id="PF03133">
    <property type="entry name" value="TTL"/>
    <property type="match status" value="1"/>
</dbReference>
<dbReference type="GO" id="GO:0005524">
    <property type="term" value="F:ATP binding"/>
    <property type="evidence" value="ECO:0007669"/>
    <property type="project" value="UniProtKB-KW"/>
</dbReference>
<keyword evidence="8" id="KW-1185">Reference proteome</keyword>
<sequence length="809" mass="94501">MKSDEENINKNKNNENGITINVTSLVSSAPSSSKVRTVTAEIQETINKCTRRSTSCIENKYKCTITSERLAQLRKLVENATRDHKVFSIKGGWPVIRRELIKRNWLEKIEHAAKVKYSNLEEVTSNLPKKQEWESPQSYVEKCEKTVMSRMLQNYDVDLYWSMRKDQNDLQHRGNAFKLINRFSRSLFASKEGLALLLQQSYWYTEAGVASINFPRVYVLGFPDHYNLFVDDFRMTACMGLLKWFVEKYEKSEKHNIQSPDGKVPYSALQFAIDRCSDYIAVQKHIDLDKDFPRIWDHEWEQFLSNYYMVVHDKEVFIEFTEPLQSAYAKVKSCLKDIYKYWPQFDIDGMKSIWILKPGNKCRGRGIQLIKSIAAVDKIMGQKLKYVVQKYIERPLIIYQTKFDIRQWFMVTSVQPLTIWMYRDSYLRFSSQIFNLDNFHESLHLTNHAVQCKYTNMQQRDKALPDDNMWDCHTFKAYLKKIGCMEKWDNVIYPGMQQSIICAMLASQDTMDRRQNTFEIYGADFMLSEDFRPWLIEINCSPDLSFSTKVTSKLCSQCMEDIIKVVVDRRRDPNANTGLFELVYKQNFPRTPPYLGMNLSVRGRKIFRSKSKAKSEKEKEKEKSIMRLRRTDILSSINKPVLPNIVSPASYRGPIIEDFIQELNRTVSDKGGIEYVPALKTVEKPKTAGIKSERVPKKSSCKYKFNKNHSFYRKQNAKENNKEEATVINNYIDLFSEWSLKCKIPCDYSRRPCQDSWEKETASILKGTNILKSCSSNTIDSDSSKTYFKPHCLTTFDLNKLMTTLGGND</sequence>
<keyword evidence="4" id="KW-0547">Nucleotide-binding</keyword>
<keyword evidence="2" id="KW-0963">Cytoplasm</keyword>
<reference evidence="7 8" key="1">
    <citation type="journal article" date="2023" name="Insect Mol. Biol.">
        <title>Genome sequencing provides insights into the evolution of gene families encoding plant cell wall-degrading enzymes in longhorned beetles.</title>
        <authorList>
            <person name="Shin N.R."/>
            <person name="Okamura Y."/>
            <person name="Kirsch R."/>
            <person name="Pauchet Y."/>
        </authorList>
    </citation>
    <scope>NUCLEOTIDE SEQUENCE [LARGE SCALE GENOMIC DNA]</scope>
    <source>
        <strain evidence="7">EAD_L_NR</strain>
    </source>
</reference>
<evidence type="ECO:0000313" key="7">
    <source>
        <dbReference type="EMBL" id="KAJ8920803.1"/>
    </source>
</evidence>
<evidence type="ECO:0000256" key="2">
    <source>
        <dbReference type="ARBA" id="ARBA00022490"/>
    </source>
</evidence>
<dbReference type="PANTHER" id="PTHR45870:SF2">
    <property type="entry name" value="TUBULIN MONOGLYCYLASE TTLL3"/>
    <property type="match status" value="1"/>
</dbReference>
<keyword evidence="6" id="KW-0206">Cytoskeleton</keyword>
<gene>
    <name evidence="7" type="ORF">NQ315_004944</name>
</gene>
<protein>
    <recommendedName>
        <fullName evidence="9">Tubulin glycylase 3A-like</fullName>
    </recommendedName>
</protein>
<dbReference type="GO" id="GO:0060271">
    <property type="term" value="P:cilium assembly"/>
    <property type="evidence" value="ECO:0007669"/>
    <property type="project" value="TreeGrafter"/>
</dbReference>
<dbReference type="InterPro" id="IPR051437">
    <property type="entry name" value="TTLL_monoglycylase"/>
</dbReference>
<dbReference type="SUPFAM" id="SSF56059">
    <property type="entry name" value="Glutathione synthetase ATP-binding domain-like"/>
    <property type="match status" value="1"/>
</dbReference>